<reference evidence="1" key="1">
    <citation type="submission" date="2022-07" db="EMBL/GenBank/DDBJ databases">
        <title>Complete genome sequence of carbapenem-resistant Klebsiella spp. in Japan.</title>
        <authorList>
            <person name="Maehana S."/>
            <person name="Suzuki M."/>
            <person name="Kitasato H."/>
        </authorList>
    </citation>
    <scope>NUCLEOTIDE SEQUENCE</scope>
    <source>
        <strain evidence="1">KAM644</strain>
    </source>
</reference>
<evidence type="ECO:0000313" key="1">
    <source>
        <dbReference type="EMBL" id="BDO14894.1"/>
    </source>
</evidence>
<dbReference type="EMBL" id="AP026407">
    <property type="protein sequence ID" value="BDO14894.1"/>
    <property type="molecule type" value="Genomic_DNA"/>
</dbReference>
<organism evidence="1 2">
    <name type="scientific">Klebsiella quasipneumoniae subsp. quasipneumoniae</name>
    <dbReference type="NCBI Taxonomy" id="1667327"/>
    <lineage>
        <taxon>Bacteria</taxon>
        <taxon>Pseudomonadati</taxon>
        <taxon>Pseudomonadota</taxon>
        <taxon>Gammaproteobacteria</taxon>
        <taxon>Enterobacterales</taxon>
        <taxon>Enterobacteriaceae</taxon>
        <taxon>Klebsiella/Raoultella group</taxon>
        <taxon>Klebsiella</taxon>
        <taxon>Klebsiella pneumoniae complex</taxon>
    </lineage>
</organism>
<accession>A0AAN1Y7P0</accession>
<dbReference type="AlphaFoldDB" id="A0AAN1Y7P0"/>
<dbReference type="Proteomes" id="UP001058353">
    <property type="component" value="Chromosome"/>
</dbReference>
<sequence>MKRGKGCRMVDVVMLFTRWKKGRDQGRKLDYIASREVATGNNAALLWDADP</sequence>
<gene>
    <name evidence="1" type="ORF">KAM644c_39600</name>
</gene>
<proteinExistence type="predicted"/>
<name>A0AAN1Y7P0_9ENTR</name>
<protein>
    <submittedName>
        <fullName evidence="1">Uncharacterized protein</fullName>
    </submittedName>
</protein>
<evidence type="ECO:0000313" key="2">
    <source>
        <dbReference type="Proteomes" id="UP001058353"/>
    </source>
</evidence>